<accession>A0A9P1KJI1</accession>
<evidence type="ECO:0000313" key="1">
    <source>
        <dbReference type="EMBL" id="CDM97556.1"/>
    </source>
</evidence>
<dbReference type="EMBL" id="FO818640">
    <property type="protein sequence ID" value="CDM97556.1"/>
    <property type="molecule type" value="Genomic_DNA"/>
</dbReference>
<gene>
    <name evidence="1" type="ORF">ARTHRO_60157</name>
</gene>
<evidence type="ECO:0000313" key="2">
    <source>
        <dbReference type="Proteomes" id="UP000032946"/>
    </source>
</evidence>
<dbReference type="AlphaFoldDB" id="A0A9P1KJI1"/>
<name>A0A9P1KJI1_9CYAN</name>
<dbReference type="Proteomes" id="UP000032946">
    <property type="component" value="Chromosome"/>
</dbReference>
<proteinExistence type="predicted"/>
<keyword evidence="2" id="KW-1185">Reference proteome</keyword>
<sequence>MFSELPNRKSLSKSHCLNPLKLFNDSVLEPGTSTHSRVGTLTLALNVASYGYSWSAILLREARSPRASGGGADYNISPKTEKTGHLWSPVMEKISDEAGGKPALLWLGCHFYGINADFLAAFPPALKLHNSIYFGK</sequence>
<reference evidence="1 2" key="1">
    <citation type="submission" date="2014-02" db="EMBL/GenBank/DDBJ databases">
        <authorList>
            <person name="Genoscope - CEA"/>
        </authorList>
    </citation>
    <scope>NUCLEOTIDE SEQUENCE [LARGE SCALE GENOMIC DNA]</scope>
    <source>
        <strain evidence="1 2">PCC 8005</strain>
    </source>
</reference>
<organism evidence="1 2">
    <name type="scientific">Limnospira indica PCC 8005</name>
    <dbReference type="NCBI Taxonomy" id="376219"/>
    <lineage>
        <taxon>Bacteria</taxon>
        <taxon>Bacillati</taxon>
        <taxon>Cyanobacteriota</taxon>
        <taxon>Cyanophyceae</taxon>
        <taxon>Oscillatoriophycideae</taxon>
        <taxon>Oscillatoriales</taxon>
        <taxon>Sirenicapillariaceae</taxon>
        <taxon>Limnospira</taxon>
    </lineage>
</organism>
<protein>
    <submittedName>
        <fullName evidence="1">Uncharacterized protein</fullName>
    </submittedName>
</protein>